<name>A0A2N7VHP2_9BURK</name>
<dbReference type="InterPro" id="IPR023387">
    <property type="entry name" value="DUF1653-like_dom"/>
</dbReference>
<dbReference type="OrthoDB" id="371169at2"/>
<keyword evidence="3" id="KW-1185">Reference proteome</keyword>
<comment type="caution">
    <text evidence="2">The sequence shown here is derived from an EMBL/GenBank/DDBJ whole genome shotgun (WGS) entry which is preliminary data.</text>
</comment>
<reference evidence="2 3" key="1">
    <citation type="submission" date="2018-01" db="EMBL/GenBank/DDBJ databases">
        <title>Whole genome analyses suggest that Burkholderia sensu lato contains two further novel genera in the rhizoxinica-symbiotica group Mycetohabitans gen. nov., and Trinickia gen. nov.: implications for the evolution of diazotrophy and nodulation in the Burkholderiaceae.</title>
        <authorList>
            <person name="Estrada-de los Santos P."/>
            <person name="Palmer M."/>
            <person name="Chavez-Ramirez B."/>
            <person name="Beukes C."/>
            <person name="Steenkamp E.T."/>
            <person name="Hirsch A.M."/>
            <person name="Manyaka P."/>
            <person name="Maluk M."/>
            <person name="Lafos M."/>
            <person name="Crook M."/>
            <person name="Gross E."/>
            <person name="Simon M.F."/>
            <person name="Bueno dos Reis Junior F."/>
            <person name="Poole P.S."/>
            <person name="Venter S.N."/>
            <person name="James E.K."/>
        </authorList>
    </citation>
    <scope>NUCLEOTIDE SEQUENCE [LARGE SCALE GENOMIC DNA]</scope>
    <source>
        <strain evidence="2 3">GIMN1.004</strain>
    </source>
</reference>
<evidence type="ECO:0000313" key="3">
    <source>
        <dbReference type="Proteomes" id="UP000235616"/>
    </source>
</evidence>
<feature type="domain" description="DUF1653" evidence="1">
    <location>
        <begin position="4"/>
        <end position="61"/>
    </location>
</feature>
<organism evidence="2 3">
    <name type="scientific">Trinickia dabaoshanensis</name>
    <dbReference type="NCBI Taxonomy" id="564714"/>
    <lineage>
        <taxon>Bacteria</taxon>
        <taxon>Pseudomonadati</taxon>
        <taxon>Pseudomonadota</taxon>
        <taxon>Betaproteobacteria</taxon>
        <taxon>Burkholderiales</taxon>
        <taxon>Burkholderiaceae</taxon>
        <taxon>Trinickia</taxon>
    </lineage>
</organism>
<sequence>MTVRYRHYKGGIYEIVCEATMESDHTPVIVYRSAEGKVWCRPKSSFFESIEVDGALIRRFEEIR</sequence>
<dbReference type="InterPro" id="IPR037135">
    <property type="entry name" value="DUF1653-like_dom_sf"/>
</dbReference>
<dbReference type="Proteomes" id="UP000235616">
    <property type="component" value="Unassembled WGS sequence"/>
</dbReference>
<evidence type="ECO:0000313" key="2">
    <source>
        <dbReference type="EMBL" id="PMS16656.1"/>
    </source>
</evidence>
<gene>
    <name evidence="2" type="ORF">C0Z18_22730</name>
</gene>
<dbReference type="AlphaFoldDB" id="A0A2N7VHP2"/>
<evidence type="ECO:0000259" key="1">
    <source>
        <dbReference type="Pfam" id="PF07866"/>
    </source>
</evidence>
<protein>
    <submittedName>
        <fullName evidence="2">DUF1653 domain-containing protein</fullName>
    </submittedName>
</protein>
<accession>A0A2N7VHP2</accession>
<proteinExistence type="predicted"/>
<dbReference type="RefSeq" id="WP_102647703.1">
    <property type="nucleotide sequence ID" value="NZ_PNYA01000023.1"/>
</dbReference>
<dbReference type="Pfam" id="PF07866">
    <property type="entry name" value="DUF1653"/>
    <property type="match status" value="1"/>
</dbReference>
<dbReference type="EMBL" id="PNYA01000023">
    <property type="protein sequence ID" value="PMS16656.1"/>
    <property type="molecule type" value="Genomic_DNA"/>
</dbReference>
<dbReference type="Gene3D" id="2.30.30.320">
    <property type="entry name" value="DUF1653-like domain"/>
    <property type="match status" value="1"/>
</dbReference>